<organism evidence="3 4">
    <name type="scientific">Pseudoduganella guangdongensis</name>
    <dbReference type="NCBI Taxonomy" id="2692179"/>
    <lineage>
        <taxon>Bacteria</taxon>
        <taxon>Pseudomonadati</taxon>
        <taxon>Pseudomonadota</taxon>
        <taxon>Betaproteobacteria</taxon>
        <taxon>Burkholderiales</taxon>
        <taxon>Oxalobacteraceae</taxon>
        <taxon>Telluria group</taxon>
        <taxon>Pseudoduganella</taxon>
    </lineage>
</organism>
<dbReference type="InterPro" id="IPR050767">
    <property type="entry name" value="Sel1_AlgK"/>
</dbReference>
<keyword evidence="4" id="KW-1185">Reference proteome</keyword>
<protein>
    <submittedName>
        <fullName evidence="3">Sel1 repeat family protein</fullName>
    </submittedName>
</protein>
<dbReference type="RefSeq" id="WP_161024442.1">
    <property type="nucleotide sequence ID" value="NZ_WWCJ01000003.1"/>
</dbReference>
<dbReference type="EMBL" id="WWCJ01000003">
    <property type="protein sequence ID" value="MYN01419.1"/>
    <property type="molecule type" value="Genomic_DNA"/>
</dbReference>
<dbReference type="Proteomes" id="UP000448575">
    <property type="component" value="Unassembled WGS sequence"/>
</dbReference>
<feature type="signal peptide" evidence="1">
    <location>
        <begin position="1"/>
        <end position="24"/>
    </location>
</feature>
<dbReference type="PANTHER" id="PTHR11102">
    <property type="entry name" value="SEL-1-LIKE PROTEIN"/>
    <property type="match status" value="1"/>
</dbReference>
<dbReference type="SMART" id="SM00671">
    <property type="entry name" value="SEL1"/>
    <property type="match status" value="1"/>
</dbReference>
<reference evidence="3 4" key="1">
    <citation type="submission" date="2019-12" db="EMBL/GenBank/DDBJ databases">
        <title>Novel species isolated from a subtropical stream in China.</title>
        <authorList>
            <person name="Lu H."/>
        </authorList>
    </citation>
    <scope>NUCLEOTIDE SEQUENCE [LARGE SCALE GENOMIC DNA]</scope>
    <source>
        <strain evidence="3 4">DS3</strain>
    </source>
</reference>
<feature type="domain" description="DUF6396" evidence="2">
    <location>
        <begin position="278"/>
        <end position="327"/>
    </location>
</feature>
<dbReference type="InterPro" id="IPR045653">
    <property type="entry name" value="DUF6396"/>
</dbReference>
<name>A0A6N9HDC0_9BURK</name>
<evidence type="ECO:0000313" key="3">
    <source>
        <dbReference type="EMBL" id="MYN01419.1"/>
    </source>
</evidence>
<gene>
    <name evidence="3" type="ORF">GTP41_04815</name>
</gene>
<dbReference type="InterPro" id="IPR006597">
    <property type="entry name" value="Sel1-like"/>
</dbReference>
<feature type="chain" id="PRO_5027025246" evidence="1">
    <location>
        <begin position="25"/>
        <end position="530"/>
    </location>
</feature>
<dbReference type="PROSITE" id="PS51257">
    <property type="entry name" value="PROKAR_LIPOPROTEIN"/>
    <property type="match status" value="1"/>
</dbReference>
<dbReference type="SUPFAM" id="SSF81901">
    <property type="entry name" value="HCP-like"/>
    <property type="match status" value="1"/>
</dbReference>
<comment type="caution">
    <text evidence="3">The sequence shown here is derived from an EMBL/GenBank/DDBJ whole genome shotgun (WGS) entry which is preliminary data.</text>
</comment>
<sequence length="530" mass="59145">MSLLRFLSTMWTRRPLLMFLLALSACKMNTNDSARVPSRHQDLPLFNPHMSSFKCEIEAQRLPPIDAQADLWFREALALDSAEIYPPRRDYRKIVQLTRQAAERRHWKAILNLASLYLAGHDPEHGEKAAVELVEEAMRLGVPAAYDRMGTYYMNGTGVKADATRAYAFWQRAAEMGNPAAMAYLGRKLNAIWDDPDGSFWGNLPVGRKMLECAYGQGDADAAYQLALSHTNQPFRETTHEDRARALVVLHAGVKLGSEACANSLLIEFGKPFEMEEMAAPHIDPARSERYRLFAEALGFDPSDRFPNLDRVLPLPPAILPPWNGDRDTLLNAARGVSPQPIPPQASASSQRSGRFHLDAAFALRDTGQDTQAPIAPVEGYWQPLGTGLSAQEGAQLAAVPPGLYRRGEEFQRFTSAHGPVAGIVWRRWDTIKHDHGAVDPQAPAGMVRIVRRPEPPISLPSGAICPVSGTWQPWVPPDHPLHAAINLYWRQAWLVKGQAFPDPQRDWLFPIPVPEITWHLMDSEPVNLL</sequence>
<accession>A0A6N9HDC0</accession>
<dbReference type="Gene3D" id="1.25.40.10">
    <property type="entry name" value="Tetratricopeptide repeat domain"/>
    <property type="match status" value="1"/>
</dbReference>
<evidence type="ECO:0000256" key="1">
    <source>
        <dbReference type="SAM" id="SignalP"/>
    </source>
</evidence>
<dbReference type="Pfam" id="PF19933">
    <property type="entry name" value="DUF6396"/>
    <property type="match status" value="1"/>
</dbReference>
<dbReference type="AlphaFoldDB" id="A0A6N9HDC0"/>
<proteinExistence type="predicted"/>
<keyword evidence="1" id="KW-0732">Signal</keyword>
<dbReference type="InterPro" id="IPR011990">
    <property type="entry name" value="TPR-like_helical_dom_sf"/>
</dbReference>
<dbReference type="PANTHER" id="PTHR11102:SF160">
    <property type="entry name" value="ERAD-ASSOCIATED E3 UBIQUITIN-PROTEIN LIGASE COMPONENT HRD3"/>
    <property type="match status" value="1"/>
</dbReference>
<evidence type="ECO:0000259" key="2">
    <source>
        <dbReference type="Pfam" id="PF19933"/>
    </source>
</evidence>
<evidence type="ECO:0000313" key="4">
    <source>
        <dbReference type="Proteomes" id="UP000448575"/>
    </source>
</evidence>